<keyword evidence="3" id="KW-1003">Cell membrane</keyword>
<dbReference type="PANTHER" id="PTHR30329">
    <property type="entry name" value="STATOR ELEMENT OF FLAGELLAR MOTOR COMPLEX"/>
    <property type="match status" value="1"/>
</dbReference>
<evidence type="ECO:0000256" key="5">
    <source>
        <dbReference type="ARBA" id="ARBA00022989"/>
    </source>
</evidence>
<feature type="compositionally biased region" description="Low complexity" evidence="8">
    <location>
        <begin position="108"/>
        <end position="120"/>
    </location>
</feature>
<gene>
    <name evidence="11" type="ORF">DI555_19650</name>
</gene>
<keyword evidence="11" id="KW-0969">Cilium</keyword>
<dbReference type="Pfam" id="PF13677">
    <property type="entry name" value="MotB_plug"/>
    <property type="match status" value="1"/>
</dbReference>
<evidence type="ECO:0000256" key="4">
    <source>
        <dbReference type="ARBA" id="ARBA00022692"/>
    </source>
</evidence>
<dbReference type="Pfam" id="PF00691">
    <property type="entry name" value="OmpA"/>
    <property type="match status" value="1"/>
</dbReference>
<evidence type="ECO:0000256" key="8">
    <source>
        <dbReference type="SAM" id="MobiDB-lite"/>
    </source>
</evidence>
<evidence type="ECO:0000313" key="12">
    <source>
        <dbReference type="Proteomes" id="UP000249082"/>
    </source>
</evidence>
<sequence length="288" mass="30827">MARGNDEHPTIVIRKVKNHAHAGHHGGAWKVAYADFVTAMMAFFMLLWLLANPDKDQLKGLAEYFSPNADRSSPATTLTNKPGSQPGMGGHSRRAQSADSVSVGEPSAEAGTKGAARGGTAEIPEAALRVMAQEMQLSLDPPVDATQGKRNIDVQPDRDGFRIHLMDNEHRSMFKGPTAELNDYARGVLGRIARKLAGTGAQVAIEGHTDSSGGQSEANWNLSAQRALSARAALVASGLPADRFAEVVAKAGTEPVYPDRPDRPENRRITIVVMAEPSALPRDASFKF</sequence>
<dbReference type="InterPro" id="IPR036737">
    <property type="entry name" value="OmpA-like_sf"/>
</dbReference>
<dbReference type="EMBL" id="QFPX01000021">
    <property type="protein sequence ID" value="PZQ52034.1"/>
    <property type="molecule type" value="Genomic_DNA"/>
</dbReference>
<dbReference type="AlphaFoldDB" id="A0A2W5NFU4"/>
<keyword evidence="4 9" id="KW-0812">Transmembrane</keyword>
<feature type="transmembrane region" description="Helical" evidence="9">
    <location>
        <begin position="31"/>
        <end position="51"/>
    </location>
</feature>
<evidence type="ECO:0000256" key="6">
    <source>
        <dbReference type="ARBA" id="ARBA00023136"/>
    </source>
</evidence>
<dbReference type="SUPFAM" id="SSF103088">
    <property type="entry name" value="OmpA-like"/>
    <property type="match status" value="1"/>
</dbReference>
<comment type="similarity">
    <text evidence="2">Belongs to the MotB family.</text>
</comment>
<evidence type="ECO:0000256" key="7">
    <source>
        <dbReference type="PROSITE-ProRule" id="PRU00473"/>
    </source>
</evidence>
<evidence type="ECO:0000259" key="10">
    <source>
        <dbReference type="PROSITE" id="PS51123"/>
    </source>
</evidence>
<dbReference type="GO" id="GO:0005886">
    <property type="term" value="C:plasma membrane"/>
    <property type="evidence" value="ECO:0007669"/>
    <property type="project" value="UniProtKB-SubCell"/>
</dbReference>
<organism evidence="11 12">
    <name type="scientific">Novosphingobium pentaromativorans</name>
    <dbReference type="NCBI Taxonomy" id="205844"/>
    <lineage>
        <taxon>Bacteria</taxon>
        <taxon>Pseudomonadati</taxon>
        <taxon>Pseudomonadota</taxon>
        <taxon>Alphaproteobacteria</taxon>
        <taxon>Sphingomonadales</taxon>
        <taxon>Sphingomonadaceae</taxon>
        <taxon>Novosphingobium</taxon>
    </lineage>
</organism>
<dbReference type="InterPro" id="IPR050330">
    <property type="entry name" value="Bact_OuterMem_StrucFunc"/>
</dbReference>
<comment type="subcellular location">
    <subcellularLocation>
        <location evidence="1">Cell membrane</location>
        <topology evidence="1">Single-pass membrane protein</topology>
    </subcellularLocation>
</comment>
<dbReference type="PANTHER" id="PTHR30329:SF21">
    <property type="entry name" value="LIPOPROTEIN YIAD-RELATED"/>
    <property type="match status" value="1"/>
</dbReference>
<dbReference type="Gene3D" id="3.30.1330.60">
    <property type="entry name" value="OmpA-like domain"/>
    <property type="match status" value="1"/>
</dbReference>
<evidence type="ECO:0000256" key="3">
    <source>
        <dbReference type="ARBA" id="ARBA00022475"/>
    </source>
</evidence>
<feature type="region of interest" description="Disordered" evidence="8">
    <location>
        <begin position="66"/>
        <end position="120"/>
    </location>
</feature>
<evidence type="ECO:0000256" key="9">
    <source>
        <dbReference type="SAM" id="Phobius"/>
    </source>
</evidence>
<keyword evidence="11" id="KW-0966">Cell projection</keyword>
<comment type="caution">
    <text evidence="11">The sequence shown here is derived from an EMBL/GenBank/DDBJ whole genome shotgun (WGS) entry which is preliminary data.</text>
</comment>
<name>A0A2W5NFU4_9SPHN</name>
<dbReference type="InterPro" id="IPR006665">
    <property type="entry name" value="OmpA-like"/>
</dbReference>
<proteinExistence type="inferred from homology"/>
<protein>
    <submittedName>
        <fullName evidence="11">Flagellar motor protein MotB</fullName>
    </submittedName>
</protein>
<feature type="domain" description="OmpA-like" evidence="10">
    <location>
        <begin position="161"/>
        <end position="277"/>
    </location>
</feature>
<keyword evidence="5 9" id="KW-1133">Transmembrane helix</keyword>
<dbReference type="PROSITE" id="PS51123">
    <property type="entry name" value="OMPA_2"/>
    <property type="match status" value="1"/>
</dbReference>
<dbReference type="Proteomes" id="UP000249082">
    <property type="component" value="Unassembled WGS sequence"/>
</dbReference>
<dbReference type="CDD" id="cd07185">
    <property type="entry name" value="OmpA_C-like"/>
    <property type="match status" value="1"/>
</dbReference>
<keyword evidence="6 7" id="KW-0472">Membrane</keyword>
<evidence type="ECO:0000256" key="1">
    <source>
        <dbReference type="ARBA" id="ARBA00004162"/>
    </source>
</evidence>
<keyword evidence="11" id="KW-0282">Flagellum</keyword>
<evidence type="ECO:0000256" key="2">
    <source>
        <dbReference type="ARBA" id="ARBA00008914"/>
    </source>
</evidence>
<reference evidence="11 12" key="1">
    <citation type="submission" date="2017-08" db="EMBL/GenBank/DDBJ databases">
        <title>Infants hospitalized years apart are colonized by the same room-sourced microbial strains.</title>
        <authorList>
            <person name="Brooks B."/>
            <person name="Olm M.R."/>
            <person name="Firek B.A."/>
            <person name="Baker R."/>
            <person name="Thomas B.C."/>
            <person name="Morowitz M.J."/>
            <person name="Banfield J.F."/>
        </authorList>
    </citation>
    <scope>NUCLEOTIDE SEQUENCE [LARGE SCALE GENOMIC DNA]</scope>
    <source>
        <strain evidence="11">S2_005_002_R2_33</strain>
    </source>
</reference>
<dbReference type="InterPro" id="IPR025713">
    <property type="entry name" value="MotB-like_N_dom"/>
</dbReference>
<feature type="compositionally biased region" description="Polar residues" evidence="8">
    <location>
        <begin position="69"/>
        <end position="83"/>
    </location>
</feature>
<accession>A0A2W5NFU4</accession>
<evidence type="ECO:0000313" key="11">
    <source>
        <dbReference type="EMBL" id="PZQ52034.1"/>
    </source>
</evidence>